<evidence type="ECO:0000256" key="3">
    <source>
        <dbReference type="ARBA" id="ARBA00022771"/>
    </source>
</evidence>
<feature type="repeat" description="ANK" evidence="6">
    <location>
        <begin position="621"/>
        <end position="653"/>
    </location>
</feature>
<dbReference type="FunFam" id="1.25.40.20:FF:000184">
    <property type="entry name" value="Ankyrin repeat and FYVE domain containing 1"/>
    <property type="match status" value="1"/>
</dbReference>
<feature type="repeat" description="ANK" evidence="6">
    <location>
        <begin position="938"/>
        <end position="970"/>
    </location>
</feature>
<proteinExistence type="predicted"/>
<feature type="domain" description="FYVE-type" evidence="10">
    <location>
        <begin position="1049"/>
        <end position="1109"/>
    </location>
</feature>
<feature type="repeat" description="ANK" evidence="6">
    <location>
        <begin position="490"/>
        <end position="522"/>
    </location>
</feature>
<dbReference type="Gene3D" id="3.30.710.10">
    <property type="entry name" value="Potassium Channel Kv1.1, Chain A"/>
    <property type="match status" value="1"/>
</dbReference>
<dbReference type="InterPro" id="IPR049763">
    <property type="entry name" value="ANKFY1_BACK"/>
</dbReference>
<evidence type="ECO:0000313" key="11">
    <source>
        <dbReference type="Ensembl" id="ENSECAP00000089062.1"/>
    </source>
</evidence>
<accession>A0A9L0TQY8</accession>
<dbReference type="SMART" id="SM00248">
    <property type="entry name" value="ANK"/>
    <property type="match status" value="20"/>
</dbReference>
<feature type="repeat" description="ANK" evidence="6">
    <location>
        <begin position="654"/>
        <end position="686"/>
    </location>
</feature>
<dbReference type="PROSITE" id="PS50088">
    <property type="entry name" value="ANK_REPEAT"/>
    <property type="match status" value="12"/>
</dbReference>
<dbReference type="GeneTree" id="ENSGT00940000156179"/>
<keyword evidence="12" id="KW-1185">Reference proteome</keyword>
<dbReference type="Pfam" id="PF01363">
    <property type="entry name" value="FYVE"/>
    <property type="match status" value="1"/>
</dbReference>
<evidence type="ECO:0000256" key="2">
    <source>
        <dbReference type="ARBA" id="ARBA00022737"/>
    </source>
</evidence>
<dbReference type="InterPro" id="IPR011011">
    <property type="entry name" value="Znf_FYVE_PHD"/>
</dbReference>
<dbReference type="InterPro" id="IPR000306">
    <property type="entry name" value="Znf_FYVE"/>
</dbReference>
<dbReference type="InterPro" id="IPR011333">
    <property type="entry name" value="SKP1/BTB/POZ_sf"/>
</dbReference>
<dbReference type="Ensembl" id="ENSECAT00000121039.1">
    <property type="protein sequence ID" value="ENSECAP00000089062.1"/>
    <property type="gene ID" value="ENSECAG00000021771.4"/>
</dbReference>
<dbReference type="FunFam" id="1.25.40.20:FF:000210">
    <property type="entry name" value="Ankyrin repeat and FYVE domain containing 1"/>
    <property type="match status" value="1"/>
</dbReference>
<dbReference type="InterPro" id="IPR013083">
    <property type="entry name" value="Znf_RING/FYVE/PHD"/>
</dbReference>
<dbReference type="SUPFAM" id="SSF57903">
    <property type="entry name" value="FYVE/PHD zinc finger"/>
    <property type="match status" value="1"/>
</dbReference>
<dbReference type="Gene3D" id="3.30.40.10">
    <property type="entry name" value="Zinc/RING finger domain, C3HC4 (zinc finger)"/>
    <property type="match status" value="1"/>
</dbReference>
<dbReference type="SMART" id="SM00225">
    <property type="entry name" value="BTB"/>
    <property type="match status" value="1"/>
</dbReference>
<feature type="repeat" description="ANK" evidence="6">
    <location>
        <begin position="769"/>
        <end position="801"/>
    </location>
</feature>
<keyword evidence="4" id="KW-0862">Zinc</keyword>
<keyword evidence="8" id="KW-0175">Coiled coil</keyword>
<dbReference type="InterPro" id="IPR000210">
    <property type="entry name" value="BTB/POZ_dom"/>
</dbReference>
<dbReference type="InterPro" id="IPR049765">
    <property type="entry name" value="ANFY1_BTB_POZ"/>
</dbReference>
<dbReference type="AlphaFoldDB" id="A0A9L0TQY8"/>
<dbReference type="SMART" id="SM00064">
    <property type="entry name" value="FYVE"/>
    <property type="match status" value="1"/>
</dbReference>
<evidence type="ECO:0000256" key="5">
    <source>
        <dbReference type="ARBA" id="ARBA00023043"/>
    </source>
</evidence>
<gene>
    <name evidence="11" type="primary">ANKFY1</name>
</gene>
<dbReference type="PANTHER" id="PTHR24198:SF191">
    <property type="entry name" value="RABANKYRIN-5-LIKE"/>
    <property type="match status" value="1"/>
</dbReference>
<dbReference type="PROSITE" id="PS50178">
    <property type="entry name" value="ZF_FYVE"/>
    <property type="match status" value="1"/>
</dbReference>
<feature type="domain" description="BTB" evidence="9">
    <location>
        <begin position="68"/>
        <end position="130"/>
    </location>
</feature>
<dbReference type="FunFam" id="1.25.40.20:FF:000166">
    <property type="entry name" value="rabankyrin-5 isoform X1"/>
    <property type="match status" value="1"/>
</dbReference>
<dbReference type="CDD" id="cd18303">
    <property type="entry name" value="BTB_POZ_Rank-5"/>
    <property type="match status" value="1"/>
</dbReference>
<reference evidence="11 12" key="1">
    <citation type="journal article" date="2009" name="Science">
        <title>Genome sequence, comparative analysis, and population genetics of the domestic horse.</title>
        <authorList>
            <consortium name="Broad Institute Genome Sequencing Platform"/>
            <consortium name="Broad Institute Whole Genome Assembly Team"/>
            <person name="Wade C.M."/>
            <person name="Giulotto E."/>
            <person name="Sigurdsson S."/>
            <person name="Zoli M."/>
            <person name="Gnerre S."/>
            <person name="Imsland F."/>
            <person name="Lear T.L."/>
            <person name="Adelson D.L."/>
            <person name="Bailey E."/>
            <person name="Bellone R.R."/>
            <person name="Bloecker H."/>
            <person name="Distl O."/>
            <person name="Edgar R.C."/>
            <person name="Garber M."/>
            <person name="Leeb T."/>
            <person name="Mauceli E."/>
            <person name="MacLeod J.N."/>
            <person name="Penedo M.C.T."/>
            <person name="Raison J.M."/>
            <person name="Sharpe T."/>
            <person name="Vogel J."/>
            <person name="Andersson L."/>
            <person name="Antczak D.F."/>
            <person name="Biagi T."/>
            <person name="Binns M.M."/>
            <person name="Chowdhary B.P."/>
            <person name="Coleman S.J."/>
            <person name="Della Valle G."/>
            <person name="Fryc S."/>
            <person name="Guerin G."/>
            <person name="Hasegawa T."/>
            <person name="Hill E.W."/>
            <person name="Jurka J."/>
            <person name="Kiialainen A."/>
            <person name="Lindgren G."/>
            <person name="Liu J."/>
            <person name="Magnani E."/>
            <person name="Mickelson J.R."/>
            <person name="Murray J."/>
            <person name="Nergadze S.G."/>
            <person name="Onofrio R."/>
            <person name="Pedroni S."/>
            <person name="Piras M.F."/>
            <person name="Raudsepp T."/>
            <person name="Rocchi M."/>
            <person name="Roeed K.H."/>
            <person name="Ryder O.A."/>
            <person name="Searle S."/>
            <person name="Skow L."/>
            <person name="Swinburne J.E."/>
            <person name="Syvaenen A.C."/>
            <person name="Tozaki T."/>
            <person name="Valberg S.J."/>
            <person name="Vaudin M."/>
            <person name="White J.R."/>
            <person name="Zody M.C."/>
            <person name="Lander E.S."/>
            <person name="Lindblad-Toh K."/>
        </authorList>
    </citation>
    <scope>NUCLEOTIDE SEQUENCE [LARGE SCALE GENOMIC DNA]</scope>
    <source>
        <strain evidence="11 12">Thoroughbred</strain>
    </source>
</reference>
<dbReference type="PANTHER" id="PTHR24198">
    <property type="entry name" value="ANKYRIN REPEAT AND PROTEIN KINASE DOMAIN-CONTAINING PROTEIN"/>
    <property type="match status" value="1"/>
</dbReference>
<dbReference type="GO" id="GO:0008270">
    <property type="term" value="F:zinc ion binding"/>
    <property type="evidence" value="ECO:0007669"/>
    <property type="project" value="UniProtKB-KW"/>
</dbReference>
<dbReference type="PROSITE" id="PS50097">
    <property type="entry name" value="BTB"/>
    <property type="match status" value="1"/>
</dbReference>
<dbReference type="InterPro" id="IPR002110">
    <property type="entry name" value="Ankyrin_rpt"/>
</dbReference>
<keyword evidence="1" id="KW-0479">Metal-binding</keyword>
<dbReference type="Proteomes" id="UP000002281">
    <property type="component" value="Chromosome 11"/>
</dbReference>
<keyword evidence="2" id="KW-0677">Repeat</keyword>
<sequence>MAEEEVAKLEKHLMLLRQEYVKLQKKLAETEKRCSLLAAQTNKESSSESFISRLLMIVADLYEQEQYSDLKIKVGGRHINAHKFVLAARSDSWSLANLSSIEELDLSDANPEVTMTMLRWIYTDELEFKEDDVFLTELMKLANRFQLQLLRERCEKGVMSLVNVRNCIRFYQTAEELNASTLMNYCAEIIASHWDDLRKEDFSSMSAQLLYKMIKSKTEYPLHKAIKVEREDVVFLYLIEMDSQLPGKLNEVDHNGDLALDLALSRRLESIASTLVSHKADVDMVDKNGWSLLHKGIQRGDLFTATFLIKSGAHVNAATLGAQETPLHLVALYSSKKHSADVMSEMAQIAEALLQAGANPNMQDNKGRTPLHLSITARNEYVFNQLLQCKQLDLELKDHEGSTALWLAVQYITVSSDQSVNPFEDLPVVNGTSFDENSFAARLIQRGSNTNAADTVTGNCLLQRAAEAGNEAAALFLATNGAHVNHRNKWGETPLHTACRHGLASLTAELLQQGANPNLQTEEAPPLPKEPASLTSSVDRVSLQTPLHMAIAYNHPDVVSVILEQKANALHATNNLQIIPDFSLKDSRDQTVLGLALWTGMHTIAAQLLGSGACINDTMSDGQTLLHMAMQRQDSKSALFLLEHQADINVRTQDGETALQLAIRNQLPLVVDAICTRGADMSVPDEKGNPPLWLALANNLEDIASTLVRHGCDATFWGPGPSGCLQTLLHRAIDENNESTACFLIRSGCDLNSPRQPGANGEGEEEARDGQTPLHLAASWGLEETVQCLLEFGANVNAQDAEGRTPVHVAISNQHSVIIQLLISHPDIHLNVRDRQGLTPFACAMTYKNNKAAEAILKRESGAAEQVDNKGRNFLHVAVQNSDIESVLFLISVQANVNSRVQDASKLTPLHLAVQAGSEIIVRNLLLAGAKVNELTKHRQTALHLAAQQDLPTICSVLLENGVDFAAVDENGNNECMPEYPLDKPDAEGNTVLLLAYMKGNANLCRAIVRSGARLGVNNNQGVNIFNYQVATKQLLFRLLDMLSKEPPWCDGSNCYECTAKFGVTTRKHHCRHCGRLLCHKCSTKEIPIIKFDLNKPVRVCNICFDVLTLGGVS</sequence>
<dbReference type="FunFam" id="1.25.40.20:FF:000116">
    <property type="entry name" value="Ankyrin repeat and FYVE domain containing 1"/>
    <property type="match status" value="1"/>
</dbReference>
<evidence type="ECO:0000259" key="10">
    <source>
        <dbReference type="PROSITE" id="PS50178"/>
    </source>
</evidence>
<evidence type="ECO:0000256" key="7">
    <source>
        <dbReference type="PROSITE-ProRule" id="PRU00091"/>
    </source>
</evidence>
<evidence type="ECO:0000313" key="12">
    <source>
        <dbReference type="Proteomes" id="UP000002281"/>
    </source>
</evidence>
<evidence type="ECO:0000259" key="9">
    <source>
        <dbReference type="PROSITE" id="PS50097"/>
    </source>
</evidence>
<dbReference type="Pfam" id="PF00023">
    <property type="entry name" value="Ank"/>
    <property type="match status" value="1"/>
</dbReference>
<evidence type="ECO:0000256" key="4">
    <source>
        <dbReference type="ARBA" id="ARBA00022833"/>
    </source>
</evidence>
<feature type="repeat" description="ANK" evidence="6">
    <location>
        <begin position="802"/>
        <end position="825"/>
    </location>
</feature>
<feature type="repeat" description="ANK" evidence="6">
    <location>
        <begin position="870"/>
        <end position="902"/>
    </location>
</feature>
<dbReference type="FunFam" id="3.30.710.10:FF:000086">
    <property type="entry name" value="Ankyrin repeat and FYVE domain-containing 1"/>
    <property type="match status" value="1"/>
</dbReference>
<reference evidence="11" key="2">
    <citation type="submission" date="2025-08" db="UniProtKB">
        <authorList>
            <consortium name="Ensembl"/>
        </authorList>
    </citation>
    <scope>IDENTIFICATION</scope>
    <source>
        <strain evidence="11">Thoroughbred</strain>
    </source>
</reference>
<evidence type="ECO:0000256" key="8">
    <source>
        <dbReference type="SAM" id="Coils"/>
    </source>
</evidence>
<organism evidence="11 12">
    <name type="scientific">Equus caballus</name>
    <name type="common">Horse</name>
    <dbReference type="NCBI Taxonomy" id="9796"/>
    <lineage>
        <taxon>Eukaryota</taxon>
        <taxon>Metazoa</taxon>
        <taxon>Chordata</taxon>
        <taxon>Craniata</taxon>
        <taxon>Vertebrata</taxon>
        <taxon>Euteleostomi</taxon>
        <taxon>Mammalia</taxon>
        <taxon>Eutheria</taxon>
        <taxon>Laurasiatheria</taxon>
        <taxon>Perissodactyla</taxon>
        <taxon>Equidae</taxon>
        <taxon>Equus</taxon>
    </lineage>
</organism>
<protein>
    <submittedName>
        <fullName evidence="11">Ankyrin repeat and FYVE domain containing 1</fullName>
    </submittedName>
</protein>
<dbReference type="PRINTS" id="PR01415">
    <property type="entry name" value="ANKYRIN"/>
</dbReference>
<dbReference type="Pfam" id="PF00651">
    <property type="entry name" value="BTB"/>
    <property type="match status" value="1"/>
</dbReference>
<feature type="repeat" description="ANK" evidence="6">
    <location>
        <begin position="542"/>
        <end position="574"/>
    </location>
</feature>
<dbReference type="InterPro" id="IPR036770">
    <property type="entry name" value="Ankyrin_rpt-contain_sf"/>
</dbReference>
<feature type="repeat" description="ANK" evidence="6">
    <location>
        <begin position="288"/>
        <end position="320"/>
    </location>
</feature>
<feature type="repeat" description="ANK" evidence="6">
    <location>
        <begin position="322"/>
        <end position="365"/>
    </location>
</feature>
<dbReference type="InterPro" id="IPR049764">
    <property type="entry name" value="ANFY1_FYVE"/>
</dbReference>
<evidence type="ECO:0000256" key="1">
    <source>
        <dbReference type="ARBA" id="ARBA00022723"/>
    </source>
</evidence>
<name>A0A9L0TQY8_HORSE</name>
<dbReference type="PROSITE" id="PS50297">
    <property type="entry name" value="ANK_REP_REGION"/>
    <property type="match status" value="8"/>
</dbReference>
<dbReference type="CDD" id="cd15728">
    <property type="entry name" value="FYVE_ANFY1"/>
    <property type="match status" value="1"/>
</dbReference>
<dbReference type="Gene3D" id="1.25.40.20">
    <property type="entry name" value="Ankyrin repeat-containing domain"/>
    <property type="match status" value="5"/>
</dbReference>
<dbReference type="SUPFAM" id="SSF48403">
    <property type="entry name" value="Ankyrin repeat"/>
    <property type="match status" value="3"/>
</dbReference>
<feature type="coiled-coil region" evidence="8">
    <location>
        <begin position="6"/>
        <end position="40"/>
    </location>
</feature>
<evidence type="ECO:0000256" key="6">
    <source>
        <dbReference type="PROSITE-ProRule" id="PRU00023"/>
    </source>
</evidence>
<reference evidence="11" key="3">
    <citation type="submission" date="2025-09" db="UniProtKB">
        <authorList>
            <consortium name="Ensembl"/>
        </authorList>
    </citation>
    <scope>IDENTIFICATION</scope>
    <source>
        <strain evidence="11">Thoroughbred</strain>
    </source>
</reference>
<dbReference type="Pfam" id="PF12796">
    <property type="entry name" value="Ank_2"/>
    <property type="match status" value="5"/>
</dbReference>
<keyword evidence="5 6" id="KW-0040">ANK repeat</keyword>
<feature type="repeat" description="ANK" evidence="6">
    <location>
        <begin position="988"/>
        <end position="1020"/>
    </location>
</feature>
<dbReference type="InterPro" id="IPR017455">
    <property type="entry name" value="Znf_FYVE-rel"/>
</dbReference>
<feature type="repeat" description="ANK" evidence="6">
    <location>
        <begin position="905"/>
        <end position="937"/>
    </location>
</feature>
<dbReference type="SUPFAM" id="SSF54695">
    <property type="entry name" value="POZ domain"/>
    <property type="match status" value="1"/>
</dbReference>
<keyword evidence="3 7" id="KW-0863">Zinc-finger</keyword>
<dbReference type="CDD" id="cd18501">
    <property type="entry name" value="BACK_ANKFY1_Rank5"/>
    <property type="match status" value="1"/>
</dbReference>
<dbReference type="FunFam" id="3.30.40.10:FF:000104">
    <property type="entry name" value="Ankyrin repeat and FYVE domain-containing 1"/>
    <property type="match status" value="1"/>
</dbReference>